<proteinExistence type="inferred from homology"/>
<dbReference type="EMBL" id="WUBL01000001">
    <property type="protein sequence ID" value="KAF2973528.1"/>
    <property type="molecule type" value="Genomic_DNA"/>
</dbReference>
<dbReference type="PANTHER" id="PTHR23501:SF12">
    <property type="entry name" value="MAJOR FACILITATOR SUPERFAMILY (MFS) PROFILE DOMAIN-CONTAINING PROTEIN-RELATED"/>
    <property type="match status" value="1"/>
</dbReference>
<evidence type="ECO:0000256" key="5">
    <source>
        <dbReference type="ARBA" id="ARBA00022989"/>
    </source>
</evidence>
<sequence>MPLSPAIRQSSSDSIDDRGPGFRVFIIVFLVVLVLVISLRFWSRALRTASQHKSRFWWDDWLALAATVFVLGQLSLTLRIVDLGGGKHVWLVPLDNLAILSKALFATYLVYDTALVLAKASALMFLSRVFPRYANRRWFNISIWVIHSLNVAWYLGIVLGTLLMCNPVQKNWIPTLPGSCGTPSQLYIGSAVPSVAIDLFILILPVPMIWRLHTSRSKKAGITAVFVLGYSGKLNVYFNNKLLYLITLTIFEVGSAVIGSAQSMIAVIVGRAIAGLGGSGIYVCTINIVSSLTTPAERNHYLNYVAIAWALGTVLGPIIGGAFAGSAATWRWAFYINIVIAGVTAPVCIFLIPSLVPPLAKSSTLWQRLKHIDYVGEVLWLGGIVTVVTILASGGALYAWDSTQLIGLYVAAGVAWILFLTQQRLSVFTTDRIFPLDLAGTWHMVLLFCWSSLAIANDTVTIYSLPLLYQFSFNDSPLHAALWTLPFIAALLVSGGPLGPLFPKYSVYKVWFLAASVLIHPRSGMRADCPLPFTVGQAKVHRSKAGSVTAFLTCAQMAGLVLALGIATAVFLNRATDEIGAILTDYPRSIIQAAISGVGSSAFDNLDPDTRRNISRIVARNLGKVFYLNLAGSALGFFTAILMKWEKLELGQSEQ</sequence>
<reference evidence="9 10" key="1">
    <citation type="submission" date="2019-12" db="EMBL/GenBank/DDBJ databases">
        <title>Draft genome sequence of the ascomycete Xylaria multiplex DSM 110363.</title>
        <authorList>
            <person name="Buettner E."/>
            <person name="Kellner H."/>
        </authorList>
    </citation>
    <scope>NUCLEOTIDE SEQUENCE [LARGE SCALE GENOMIC DNA]</scope>
    <source>
        <strain evidence="9 10">DSM 110363</strain>
    </source>
</reference>
<protein>
    <recommendedName>
        <fullName evidence="8">Major facilitator superfamily (MFS) profile domain-containing protein</fullName>
    </recommendedName>
</protein>
<evidence type="ECO:0000256" key="2">
    <source>
        <dbReference type="ARBA" id="ARBA00007520"/>
    </source>
</evidence>
<dbReference type="InParanoid" id="A0A7C8MYF2"/>
<keyword evidence="6 7" id="KW-0472">Membrane</keyword>
<feature type="transmembrane region" description="Helical" evidence="7">
    <location>
        <begin position="625"/>
        <end position="645"/>
    </location>
</feature>
<feature type="transmembrane region" description="Helical" evidence="7">
    <location>
        <begin position="265"/>
        <end position="289"/>
    </location>
</feature>
<feature type="transmembrane region" description="Helical" evidence="7">
    <location>
        <begin position="545"/>
        <end position="572"/>
    </location>
</feature>
<feature type="transmembrane region" description="Helical" evidence="7">
    <location>
        <begin position="138"/>
        <end position="164"/>
    </location>
</feature>
<dbReference type="PANTHER" id="PTHR23501">
    <property type="entry name" value="MAJOR FACILITATOR SUPERFAMILY"/>
    <property type="match status" value="1"/>
</dbReference>
<feature type="transmembrane region" description="Helical" evidence="7">
    <location>
        <begin position="476"/>
        <end position="495"/>
    </location>
</feature>
<feature type="domain" description="Major facilitator superfamily (MFS) profile" evidence="8">
    <location>
        <begin position="145"/>
        <end position="648"/>
    </location>
</feature>
<feature type="transmembrane region" description="Helical" evidence="7">
    <location>
        <begin position="184"/>
        <end position="210"/>
    </location>
</feature>
<dbReference type="Proteomes" id="UP000481858">
    <property type="component" value="Unassembled WGS sequence"/>
</dbReference>
<dbReference type="GO" id="GO:0005886">
    <property type="term" value="C:plasma membrane"/>
    <property type="evidence" value="ECO:0007669"/>
    <property type="project" value="TreeGrafter"/>
</dbReference>
<dbReference type="Pfam" id="PF20684">
    <property type="entry name" value="Fung_rhodopsin"/>
    <property type="match status" value="1"/>
</dbReference>
<comment type="similarity">
    <text evidence="2">Belongs to the major facilitator superfamily. TCR/Tet family.</text>
</comment>
<dbReference type="InterPro" id="IPR020846">
    <property type="entry name" value="MFS_dom"/>
</dbReference>
<dbReference type="SUPFAM" id="SSF103473">
    <property type="entry name" value="MFS general substrate transporter"/>
    <property type="match status" value="1"/>
</dbReference>
<evidence type="ECO:0000313" key="10">
    <source>
        <dbReference type="Proteomes" id="UP000481858"/>
    </source>
</evidence>
<dbReference type="GO" id="GO:0022857">
    <property type="term" value="F:transmembrane transporter activity"/>
    <property type="evidence" value="ECO:0007669"/>
    <property type="project" value="InterPro"/>
</dbReference>
<evidence type="ECO:0000259" key="8">
    <source>
        <dbReference type="PROSITE" id="PS50850"/>
    </source>
</evidence>
<feature type="transmembrane region" description="Helical" evidence="7">
    <location>
        <begin position="301"/>
        <end position="326"/>
    </location>
</feature>
<organism evidence="9 10">
    <name type="scientific">Xylaria multiplex</name>
    <dbReference type="NCBI Taxonomy" id="323545"/>
    <lineage>
        <taxon>Eukaryota</taxon>
        <taxon>Fungi</taxon>
        <taxon>Dikarya</taxon>
        <taxon>Ascomycota</taxon>
        <taxon>Pezizomycotina</taxon>
        <taxon>Sordariomycetes</taxon>
        <taxon>Xylariomycetidae</taxon>
        <taxon>Xylariales</taxon>
        <taxon>Xylariaceae</taxon>
        <taxon>Xylaria</taxon>
    </lineage>
</organism>
<dbReference type="OrthoDB" id="10021397at2759"/>
<dbReference type="InterPro" id="IPR036259">
    <property type="entry name" value="MFS_trans_sf"/>
</dbReference>
<feature type="transmembrane region" description="Helical" evidence="7">
    <location>
        <begin position="103"/>
        <end position="126"/>
    </location>
</feature>
<keyword evidence="5 7" id="KW-1133">Transmembrane helix</keyword>
<evidence type="ECO:0000256" key="1">
    <source>
        <dbReference type="ARBA" id="ARBA00004141"/>
    </source>
</evidence>
<dbReference type="InterPro" id="IPR005828">
    <property type="entry name" value="MFS_sugar_transport-like"/>
</dbReference>
<feature type="transmembrane region" description="Helical" evidence="7">
    <location>
        <begin position="332"/>
        <end position="357"/>
    </location>
</feature>
<dbReference type="AlphaFoldDB" id="A0A7C8MYF2"/>
<name>A0A7C8MYF2_9PEZI</name>
<dbReference type="PROSITE" id="PS50850">
    <property type="entry name" value="MFS"/>
    <property type="match status" value="1"/>
</dbReference>
<dbReference type="Pfam" id="PF00083">
    <property type="entry name" value="Sugar_tr"/>
    <property type="match status" value="1"/>
</dbReference>
<dbReference type="InterPro" id="IPR049326">
    <property type="entry name" value="Rhodopsin_dom_fungi"/>
</dbReference>
<feature type="transmembrane region" description="Helical" evidence="7">
    <location>
        <begin position="405"/>
        <end position="421"/>
    </location>
</feature>
<keyword evidence="3" id="KW-0813">Transport</keyword>
<keyword evidence="10" id="KW-1185">Reference proteome</keyword>
<feature type="transmembrane region" description="Helical" evidence="7">
    <location>
        <begin position="242"/>
        <end position="259"/>
    </location>
</feature>
<feature type="transmembrane region" description="Helical" evidence="7">
    <location>
        <begin position="378"/>
        <end position="399"/>
    </location>
</feature>
<feature type="transmembrane region" description="Helical" evidence="7">
    <location>
        <begin position="61"/>
        <end position="81"/>
    </location>
</feature>
<evidence type="ECO:0000256" key="6">
    <source>
        <dbReference type="ARBA" id="ARBA00023136"/>
    </source>
</evidence>
<evidence type="ECO:0000256" key="3">
    <source>
        <dbReference type="ARBA" id="ARBA00022448"/>
    </source>
</evidence>
<feature type="transmembrane region" description="Helical" evidence="7">
    <location>
        <begin position="20"/>
        <end position="41"/>
    </location>
</feature>
<comment type="subcellular location">
    <subcellularLocation>
        <location evidence="1">Membrane</location>
        <topology evidence="1">Multi-pass membrane protein</topology>
    </subcellularLocation>
</comment>
<gene>
    <name evidence="9" type="ORF">GQX73_g154</name>
</gene>
<dbReference type="Gene3D" id="1.20.1720.10">
    <property type="entry name" value="Multidrug resistance protein D"/>
    <property type="match status" value="1"/>
</dbReference>
<accession>A0A7C8MYF2</accession>
<evidence type="ECO:0000256" key="4">
    <source>
        <dbReference type="ARBA" id="ARBA00022692"/>
    </source>
</evidence>
<evidence type="ECO:0000313" key="9">
    <source>
        <dbReference type="EMBL" id="KAF2973528.1"/>
    </source>
</evidence>
<keyword evidence="4 7" id="KW-0812">Transmembrane</keyword>
<comment type="caution">
    <text evidence="9">The sequence shown here is derived from an EMBL/GenBank/DDBJ whole genome shotgun (WGS) entry which is preliminary data.</text>
</comment>
<evidence type="ECO:0000256" key="7">
    <source>
        <dbReference type="SAM" id="Phobius"/>
    </source>
</evidence>